<organism evidence="2 3">
    <name type="scientific">Temnothorax longispinosus</name>
    <dbReference type="NCBI Taxonomy" id="300112"/>
    <lineage>
        <taxon>Eukaryota</taxon>
        <taxon>Metazoa</taxon>
        <taxon>Ecdysozoa</taxon>
        <taxon>Arthropoda</taxon>
        <taxon>Hexapoda</taxon>
        <taxon>Insecta</taxon>
        <taxon>Pterygota</taxon>
        <taxon>Neoptera</taxon>
        <taxon>Endopterygota</taxon>
        <taxon>Hymenoptera</taxon>
        <taxon>Apocrita</taxon>
        <taxon>Aculeata</taxon>
        <taxon>Formicoidea</taxon>
        <taxon>Formicidae</taxon>
        <taxon>Myrmicinae</taxon>
        <taxon>Temnothorax</taxon>
    </lineage>
</organism>
<comment type="caution">
    <text evidence="2">The sequence shown here is derived from an EMBL/GenBank/DDBJ whole genome shotgun (WGS) entry which is preliminary data.</text>
</comment>
<dbReference type="AlphaFoldDB" id="A0A4S2KZ83"/>
<feature type="region of interest" description="Disordered" evidence="1">
    <location>
        <begin position="109"/>
        <end position="139"/>
    </location>
</feature>
<keyword evidence="3" id="KW-1185">Reference proteome</keyword>
<dbReference type="EMBL" id="QBLH01000997">
    <property type="protein sequence ID" value="TGZ53559.1"/>
    <property type="molecule type" value="Genomic_DNA"/>
</dbReference>
<evidence type="ECO:0000313" key="3">
    <source>
        <dbReference type="Proteomes" id="UP000310200"/>
    </source>
</evidence>
<protein>
    <submittedName>
        <fullName evidence="2">Uncharacterized protein</fullName>
    </submittedName>
</protein>
<evidence type="ECO:0000313" key="2">
    <source>
        <dbReference type="EMBL" id="TGZ53559.1"/>
    </source>
</evidence>
<evidence type="ECO:0000256" key="1">
    <source>
        <dbReference type="SAM" id="MobiDB-lite"/>
    </source>
</evidence>
<dbReference type="Proteomes" id="UP000310200">
    <property type="component" value="Unassembled WGS sequence"/>
</dbReference>
<name>A0A4S2KZ83_9HYME</name>
<reference evidence="2 3" key="1">
    <citation type="journal article" date="2019" name="Philos. Trans. R. Soc. Lond., B, Biol. Sci.">
        <title>Ant behaviour and brain gene expression of defending hosts depend on the ecological success of the intruding social parasite.</title>
        <authorList>
            <person name="Kaur R."/>
            <person name="Stoldt M."/>
            <person name="Jongepier E."/>
            <person name="Feldmeyer B."/>
            <person name="Menzel F."/>
            <person name="Bornberg-Bauer E."/>
            <person name="Foitzik S."/>
        </authorList>
    </citation>
    <scope>NUCLEOTIDE SEQUENCE [LARGE SCALE GENOMIC DNA]</scope>
    <source>
        <tissue evidence="2">Whole body</tissue>
    </source>
</reference>
<gene>
    <name evidence="2" type="ORF">DBV15_11405</name>
</gene>
<sequence>MLGLRREYRVGISVLEVFSVMRSALVILVVAVKMPRLALLVPTRREMDRIRGETGKEREREKARKSTIVSSLCNVCRNPSLPSSSILRRGPAWKATGLQIACQLNHNRDSGSRDNLASGYHGVSSPRPKPKVSGVHVLM</sequence>
<accession>A0A4S2KZ83</accession>
<proteinExistence type="predicted"/>